<dbReference type="GO" id="GO:0001681">
    <property type="term" value="F:sialate O-acetylesterase activity"/>
    <property type="evidence" value="ECO:0007669"/>
    <property type="project" value="InterPro"/>
</dbReference>
<evidence type="ECO:0000313" key="4">
    <source>
        <dbReference type="Proteomes" id="UP000285013"/>
    </source>
</evidence>
<dbReference type="Gene3D" id="3.40.50.1110">
    <property type="entry name" value="SGNH hydrolase"/>
    <property type="match status" value="1"/>
</dbReference>
<accession>A0A3E4KPX0</accession>
<dbReference type="PANTHER" id="PTHR22901">
    <property type="entry name" value="SIALATE O-ACETYLESTERASE"/>
    <property type="match status" value="1"/>
</dbReference>
<proteinExistence type="predicted"/>
<gene>
    <name evidence="3" type="ORF">DWZ95_06275</name>
</gene>
<dbReference type="InterPro" id="IPR036514">
    <property type="entry name" value="SGNH_hydro_sf"/>
</dbReference>
<feature type="domain" description="Sialate O-acetylesterase" evidence="2">
    <location>
        <begin position="109"/>
        <end position="330"/>
    </location>
</feature>
<evidence type="ECO:0000256" key="1">
    <source>
        <dbReference type="ARBA" id="ARBA00022801"/>
    </source>
</evidence>
<protein>
    <submittedName>
        <fullName evidence="3">Sialate O-acetylesterase</fullName>
    </submittedName>
</protein>
<dbReference type="InterPro" id="IPR039329">
    <property type="entry name" value="SIAE"/>
</dbReference>
<dbReference type="PANTHER" id="PTHR22901:SF0">
    <property type="entry name" value="SIALATE O-ACETYLESTERASE"/>
    <property type="match status" value="1"/>
</dbReference>
<dbReference type="InterPro" id="IPR005181">
    <property type="entry name" value="SASA"/>
</dbReference>
<sequence>MKRSCFIIVLFVSFLLWAGGVQARITLPSFFSDGMVLQQQSSVAIWGNSDRKQQKVTVKTSWNNKKYTVTTDESGSWKVKVETPVYGGPYHIEMSDGETVRINDVLIGEVWLCSGQSNMDMRVGGRYSDPVMGSLDAIVTSGNSGIRMFTVESKMTSEPLTDCKGEWQEASSETVPEFSAAGYFFARKLNQVLGIPVGIIHASYGGSRVEAWMSKEGVAPYKDLPDVHNASILYNGMLSPVVGYGIRGCLWYQGEANVDAPDLYTQLFPLLVSDWRKQWGIGEFPFYYAQIAPFNYNKGEGKGKNSAYLREAQVKCLHLIPSSGMVVLTDVGDARTIHPMEKETVGNRFAYLALGRTYGKKGFPVTGPLYKSMQTEGNKIILSFDEMGKGLTTYRQPLNGFEVAGEDRVFHPAHARFGKDAQTVIVSSPEVEQPVAVRYAFKDYVKGCLYNMSGLPASSFRTDNW</sequence>
<reference evidence="3 4" key="1">
    <citation type="submission" date="2018-08" db="EMBL/GenBank/DDBJ databases">
        <title>A genome reference for cultivated species of the human gut microbiota.</title>
        <authorList>
            <person name="Zou Y."/>
            <person name="Xue W."/>
            <person name="Luo G."/>
        </authorList>
    </citation>
    <scope>NUCLEOTIDE SEQUENCE [LARGE SCALE GENOMIC DNA]</scope>
    <source>
        <strain evidence="3 4">AF36-16BH</strain>
    </source>
</reference>
<comment type="caution">
    <text evidence="3">The sequence shown here is derived from an EMBL/GenBank/DDBJ whole genome shotgun (WGS) entry which is preliminary data.</text>
</comment>
<dbReference type="Pfam" id="PF03629">
    <property type="entry name" value="SASA"/>
    <property type="match status" value="1"/>
</dbReference>
<dbReference type="EMBL" id="QRPE01000004">
    <property type="protein sequence ID" value="RHL94785.1"/>
    <property type="molecule type" value="Genomic_DNA"/>
</dbReference>
<dbReference type="GO" id="GO:0005975">
    <property type="term" value="P:carbohydrate metabolic process"/>
    <property type="evidence" value="ECO:0007669"/>
    <property type="project" value="TreeGrafter"/>
</dbReference>
<name>A0A3E4KPX0_9BACE</name>
<dbReference type="RefSeq" id="WP_117707916.1">
    <property type="nucleotide sequence ID" value="NZ_JAJCKC010000005.1"/>
</dbReference>
<dbReference type="Proteomes" id="UP000285013">
    <property type="component" value="Unassembled WGS sequence"/>
</dbReference>
<keyword evidence="1" id="KW-0378">Hydrolase</keyword>
<dbReference type="SUPFAM" id="SSF52266">
    <property type="entry name" value="SGNH hydrolase"/>
    <property type="match status" value="1"/>
</dbReference>
<organism evidence="3 4">
    <name type="scientific">Bacteroides intestinalis</name>
    <dbReference type="NCBI Taxonomy" id="329854"/>
    <lineage>
        <taxon>Bacteria</taxon>
        <taxon>Pseudomonadati</taxon>
        <taxon>Bacteroidota</taxon>
        <taxon>Bacteroidia</taxon>
        <taxon>Bacteroidales</taxon>
        <taxon>Bacteroidaceae</taxon>
        <taxon>Bacteroides</taxon>
    </lineage>
</organism>
<evidence type="ECO:0000313" key="3">
    <source>
        <dbReference type="EMBL" id="RHL94785.1"/>
    </source>
</evidence>
<dbReference type="AlphaFoldDB" id="A0A3E4KPX0"/>
<evidence type="ECO:0000259" key="2">
    <source>
        <dbReference type="Pfam" id="PF03629"/>
    </source>
</evidence>